<organism evidence="1 2">
    <name type="scientific">Acinetobacter chinensis</name>
    <dbReference type="NCBI Taxonomy" id="2004650"/>
    <lineage>
        <taxon>Bacteria</taxon>
        <taxon>Pseudomonadati</taxon>
        <taxon>Pseudomonadota</taxon>
        <taxon>Gammaproteobacteria</taxon>
        <taxon>Moraxellales</taxon>
        <taxon>Moraxellaceae</taxon>
        <taxon>Acinetobacter</taxon>
    </lineage>
</organism>
<evidence type="ECO:0000313" key="2">
    <source>
        <dbReference type="Proteomes" id="UP000263753"/>
    </source>
</evidence>
<proteinExistence type="predicted"/>
<reference evidence="2" key="1">
    <citation type="submission" date="2018-09" db="EMBL/GenBank/DDBJ databases">
        <title>The complete genome of Acinetobacter sp. strain WCHAc010005.</title>
        <authorList>
            <person name="Hu Y."/>
            <person name="Long H."/>
            <person name="Feng Y."/>
            <person name="Zong Z."/>
        </authorList>
    </citation>
    <scope>NUCLEOTIDE SEQUENCE [LARGE SCALE GENOMIC DNA]</scope>
    <source>
        <strain evidence="2">WCHAc010005</strain>
    </source>
</reference>
<protein>
    <submittedName>
        <fullName evidence="1">Uncharacterized protein</fullName>
    </submittedName>
</protein>
<name>A0A3B7M1G5_9GAMM</name>
<evidence type="ECO:0000313" key="1">
    <source>
        <dbReference type="EMBL" id="AXY57597.1"/>
    </source>
</evidence>
<dbReference type="KEGG" id="achi:CDG60_14125"/>
<accession>A0A3B7M1G5</accession>
<gene>
    <name evidence="1" type="ORF">CDG60_14125</name>
</gene>
<sequence>MNGLKRLLRFTALIYTSLIMYPEKCHLENDRVALCICILIKFMFQYFHELSVTESENSLKT</sequence>
<dbReference type="Proteomes" id="UP000263753">
    <property type="component" value="Chromosome"/>
</dbReference>
<dbReference type="EMBL" id="CP032134">
    <property type="protein sequence ID" value="AXY57597.1"/>
    <property type="molecule type" value="Genomic_DNA"/>
</dbReference>
<dbReference type="AlphaFoldDB" id="A0A3B7M1G5"/>